<feature type="compositionally biased region" description="Low complexity" evidence="3">
    <location>
        <begin position="9"/>
        <end position="34"/>
    </location>
</feature>
<dbReference type="AlphaFoldDB" id="A0AAV7KA97"/>
<gene>
    <name evidence="4" type="ORF">LOD99_472</name>
</gene>
<dbReference type="PANTHER" id="PTHR11875">
    <property type="entry name" value="TESTIS-SPECIFIC Y-ENCODED PROTEIN"/>
    <property type="match status" value="1"/>
</dbReference>
<accession>A0AAV7KA97</accession>
<dbReference type="SUPFAM" id="SSF143113">
    <property type="entry name" value="NAP-like"/>
    <property type="match status" value="1"/>
</dbReference>
<feature type="region of interest" description="Disordered" evidence="3">
    <location>
        <begin position="375"/>
        <end position="417"/>
    </location>
</feature>
<dbReference type="EMBL" id="JAKMXF010000111">
    <property type="protein sequence ID" value="KAI6657728.1"/>
    <property type="molecule type" value="Genomic_DNA"/>
</dbReference>
<evidence type="ECO:0000313" key="4">
    <source>
        <dbReference type="EMBL" id="KAI6657728.1"/>
    </source>
</evidence>
<organism evidence="4 5">
    <name type="scientific">Oopsacas minuta</name>
    <dbReference type="NCBI Taxonomy" id="111878"/>
    <lineage>
        <taxon>Eukaryota</taxon>
        <taxon>Metazoa</taxon>
        <taxon>Porifera</taxon>
        <taxon>Hexactinellida</taxon>
        <taxon>Hexasterophora</taxon>
        <taxon>Lyssacinosida</taxon>
        <taxon>Leucopsacidae</taxon>
        <taxon>Oopsacas</taxon>
    </lineage>
</organism>
<evidence type="ECO:0000256" key="2">
    <source>
        <dbReference type="RuleBase" id="RU003876"/>
    </source>
</evidence>
<feature type="compositionally biased region" description="Acidic residues" evidence="3">
    <location>
        <begin position="375"/>
        <end position="398"/>
    </location>
</feature>
<keyword evidence="5" id="KW-1185">Reference proteome</keyword>
<sequence length="417" mass="47054">MSENDNQCPDSTTSEAEATAQPAAPVTPTQDTDTITNILDPQAVTDGLLKDPKFLASLQAKMASMLGCSSGYLESLPDSVKARVRALRKYQLEYFQLEAEFMRKICTLENEYRSKFDEVFQRRSAVVLGVMEPSDEDKEFGADETEELEAIPEEGKGGNMETESGTISEGVKELSIGDEKGAEASKEEDTRGIPNFWLTVLQNVDMLETNIFTHDIAILASLQDIKMIYPNHDGLDFTIEFYFADNEYFTDKVLTKQYNVKCEVDPEEPFGFTGPEIVNCKGCEIHWNKGKNVTRRHIRRRTKDKKVASPKYVTRVEPQDSFFMFFTPPVVKDFLEDMSDDSRNELEADFTLGEIIKEKVISRAVLYFTGEIDQVESDQEESVESGEGEGEYNSDNDPDFVPGRTPDKPPECQNQTQ</sequence>
<dbReference type="InterPro" id="IPR037231">
    <property type="entry name" value="NAP-like_sf"/>
</dbReference>
<evidence type="ECO:0000256" key="1">
    <source>
        <dbReference type="ARBA" id="ARBA00009947"/>
    </source>
</evidence>
<proteinExistence type="inferred from homology"/>
<dbReference type="Proteomes" id="UP001165289">
    <property type="component" value="Unassembled WGS sequence"/>
</dbReference>
<dbReference type="Gene3D" id="1.20.5.1500">
    <property type="match status" value="1"/>
</dbReference>
<dbReference type="GO" id="GO:0005634">
    <property type="term" value="C:nucleus"/>
    <property type="evidence" value="ECO:0007669"/>
    <property type="project" value="InterPro"/>
</dbReference>
<evidence type="ECO:0000313" key="5">
    <source>
        <dbReference type="Proteomes" id="UP001165289"/>
    </source>
</evidence>
<name>A0AAV7KA97_9METZ</name>
<protein>
    <submittedName>
        <fullName evidence="4">Nucleosome assembly protein 1-like 1 isoform X1</fullName>
    </submittedName>
</protein>
<comment type="caution">
    <text evidence="4">The sequence shown here is derived from an EMBL/GenBank/DDBJ whole genome shotgun (WGS) entry which is preliminary data.</text>
</comment>
<feature type="region of interest" description="Disordered" evidence="3">
    <location>
        <begin position="1"/>
        <end position="34"/>
    </location>
</feature>
<dbReference type="Pfam" id="PF00956">
    <property type="entry name" value="NAP"/>
    <property type="match status" value="1"/>
</dbReference>
<evidence type="ECO:0000256" key="3">
    <source>
        <dbReference type="SAM" id="MobiDB-lite"/>
    </source>
</evidence>
<dbReference type="InterPro" id="IPR002164">
    <property type="entry name" value="NAP_family"/>
</dbReference>
<dbReference type="Gene3D" id="3.30.1120.90">
    <property type="entry name" value="Nucleosome assembly protein"/>
    <property type="match status" value="1"/>
</dbReference>
<dbReference type="GO" id="GO:0006334">
    <property type="term" value="P:nucleosome assembly"/>
    <property type="evidence" value="ECO:0007669"/>
    <property type="project" value="InterPro"/>
</dbReference>
<comment type="similarity">
    <text evidence="1 2">Belongs to the nucleosome assembly protein (NAP) family.</text>
</comment>
<reference evidence="4 5" key="1">
    <citation type="journal article" date="2023" name="BMC Biol.">
        <title>The compact genome of the sponge Oopsacas minuta (Hexactinellida) is lacking key metazoan core genes.</title>
        <authorList>
            <person name="Santini S."/>
            <person name="Schenkelaars Q."/>
            <person name="Jourda C."/>
            <person name="Duchesne M."/>
            <person name="Belahbib H."/>
            <person name="Rocher C."/>
            <person name="Selva M."/>
            <person name="Riesgo A."/>
            <person name="Vervoort M."/>
            <person name="Leys S.P."/>
            <person name="Kodjabachian L."/>
            <person name="Le Bivic A."/>
            <person name="Borchiellini C."/>
            <person name="Claverie J.M."/>
            <person name="Renard E."/>
        </authorList>
    </citation>
    <scope>NUCLEOTIDE SEQUENCE [LARGE SCALE GENOMIC DNA]</scope>
    <source>
        <strain evidence="4">SPO-2</strain>
    </source>
</reference>